<dbReference type="AlphaFoldDB" id="A0A1L8DKW5"/>
<dbReference type="PANTHER" id="PTHR11012:SF54">
    <property type="entry name" value="CHK KINASE-LIKE DOMAIN-CONTAINING PROTEIN"/>
    <property type="match status" value="1"/>
</dbReference>
<dbReference type="InterPro" id="IPR004119">
    <property type="entry name" value="EcKL"/>
</dbReference>
<dbReference type="InterPro" id="IPR011009">
    <property type="entry name" value="Kinase-like_dom_sf"/>
</dbReference>
<dbReference type="SUPFAM" id="SSF56112">
    <property type="entry name" value="Protein kinase-like (PK-like)"/>
    <property type="match status" value="1"/>
</dbReference>
<dbReference type="Pfam" id="PF02958">
    <property type="entry name" value="EcKL"/>
    <property type="match status" value="1"/>
</dbReference>
<reference evidence="2" key="1">
    <citation type="submission" date="2016-12" db="EMBL/GenBank/DDBJ databases">
        <title>An insight into the sialome and mialome of the sand fly, Nyssomyia neivai.</title>
        <authorList>
            <person name="Sebastian V."/>
            <person name="Goulart T.M."/>
            <person name="Oliveira W."/>
            <person name="Calvo E."/>
            <person name="Oliveira L.F."/>
            <person name="Pinto M.C."/>
            <person name="Rosselino A.M."/>
            <person name="Ribeiro J.M."/>
        </authorList>
    </citation>
    <scope>NUCLEOTIDE SEQUENCE</scope>
</reference>
<proteinExistence type="predicted"/>
<accession>A0A1L8DKW5</accession>
<evidence type="ECO:0000259" key="1">
    <source>
        <dbReference type="SMART" id="SM00587"/>
    </source>
</evidence>
<sequence length="403" mass="47031">MDYACRCPEFVVDVLVGIARERGIHQPRITFESGSSQGDGFIGVVTRVVIVDENSGAEIRLICKHLKQNPNDTNTSFTTMDMFKREIFIYQRVLPEIVRLQHEKGVQENEGFFSFPTCHFAGYCEDSSEAALIFEDLKFEGFKMLEKRKIPDTKHVMMLFKQLGRLHAASLALREHKPDIMLQFQFLDDVLTKFMQRQDMESLQEQNCRLLQTVLVPEEVEASKFFKRWETTMWADVAERIQGDNAEPYAVINHGDCWINNLMFYYPNEEASPTKITLLDWQMSRYASPVLDIVYFIFTCTDKPFRDQHLRVCLDLYYNSLVELLEKLGGDATKQFPLNVFEEHLKKFGKMGMAMCTFTTPLDTGYVLDYNEEPERRYKNNKDAYDARMRGNVTDFIEYGYMN</sequence>
<name>A0A1L8DKW5_9DIPT</name>
<dbReference type="EMBL" id="GFDF01006975">
    <property type="protein sequence ID" value="JAV07109.1"/>
    <property type="molecule type" value="Transcribed_RNA"/>
</dbReference>
<dbReference type="Gene3D" id="3.90.1200.10">
    <property type="match status" value="1"/>
</dbReference>
<dbReference type="SMART" id="SM00587">
    <property type="entry name" value="CHK"/>
    <property type="match status" value="1"/>
</dbReference>
<dbReference type="InterPro" id="IPR015897">
    <property type="entry name" value="CHK_kinase-like"/>
</dbReference>
<evidence type="ECO:0000313" key="2">
    <source>
        <dbReference type="EMBL" id="JAV07109.1"/>
    </source>
</evidence>
<protein>
    <submittedName>
        <fullName evidence="2">Putative juvenile hormone-inducible protein</fullName>
    </submittedName>
</protein>
<feature type="domain" description="CHK kinase-like" evidence="1">
    <location>
        <begin position="132"/>
        <end position="327"/>
    </location>
</feature>
<dbReference type="PANTHER" id="PTHR11012">
    <property type="entry name" value="PROTEIN KINASE-LIKE DOMAIN-CONTAINING"/>
    <property type="match status" value="1"/>
</dbReference>
<organism evidence="2">
    <name type="scientific">Nyssomyia neivai</name>
    <dbReference type="NCBI Taxonomy" id="330878"/>
    <lineage>
        <taxon>Eukaryota</taxon>
        <taxon>Metazoa</taxon>
        <taxon>Ecdysozoa</taxon>
        <taxon>Arthropoda</taxon>
        <taxon>Hexapoda</taxon>
        <taxon>Insecta</taxon>
        <taxon>Pterygota</taxon>
        <taxon>Neoptera</taxon>
        <taxon>Endopterygota</taxon>
        <taxon>Diptera</taxon>
        <taxon>Nematocera</taxon>
        <taxon>Psychodoidea</taxon>
        <taxon>Psychodidae</taxon>
        <taxon>Nyssomyia</taxon>
    </lineage>
</organism>